<dbReference type="AlphaFoldDB" id="A0A6N2LX63"/>
<dbReference type="PANTHER" id="PTHR44366:SF1">
    <property type="entry name" value="UDP-N-ACETYLGLUCOSAMINE--PEPTIDE N-ACETYLGLUCOSAMINYLTRANSFERASE 110 KDA SUBUNIT"/>
    <property type="match status" value="1"/>
</dbReference>
<dbReference type="EMBL" id="CAADRP010001614">
    <property type="protein sequence ID" value="VFU45040.1"/>
    <property type="molecule type" value="Genomic_DNA"/>
</dbReference>
<accession>A0A6N2LX63</accession>
<dbReference type="Pfam" id="PF13431">
    <property type="entry name" value="TPR_17"/>
    <property type="match status" value="1"/>
</dbReference>
<dbReference type="PANTHER" id="PTHR44366">
    <property type="entry name" value="UDP-N-ACETYLGLUCOSAMINE--PEPTIDE N-ACETYLGLUCOSAMINYLTRANSFERASE 110 KDA SUBUNIT"/>
    <property type="match status" value="1"/>
</dbReference>
<dbReference type="InterPro" id="IPR011990">
    <property type="entry name" value="TPR-like_helical_dom_sf"/>
</dbReference>
<reference evidence="2" key="1">
    <citation type="submission" date="2019-03" db="EMBL/GenBank/DDBJ databases">
        <authorList>
            <person name="Mank J."/>
            <person name="Almeida P."/>
        </authorList>
    </citation>
    <scope>NUCLEOTIDE SEQUENCE</scope>
    <source>
        <strain evidence="2">78183</strain>
    </source>
</reference>
<dbReference type="Gene3D" id="1.25.40.10">
    <property type="entry name" value="Tetratricopeptide repeat domain"/>
    <property type="match status" value="3"/>
</dbReference>
<dbReference type="Pfam" id="PF13432">
    <property type="entry name" value="TPR_16"/>
    <property type="match status" value="1"/>
</dbReference>
<name>A0A6N2LX63_SALVM</name>
<keyword evidence="1" id="KW-0802">TPR repeat</keyword>
<feature type="repeat" description="TPR" evidence="1">
    <location>
        <begin position="89"/>
        <end position="122"/>
    </location>
</feature>
<dbReference type="GO" id="GO:0006493">
    <property type="term" value="P:protein O-linked glycosylation"/>
    <property type="evidence" value="ECO:0007669"/>
    <property type="project" value="InterPro"/>
</dbReference>
<dbReference type="SUPFAM" id="SSF48452">
    <property type="entry name" value="TPR-like"/>
    <property type="match status" value="1"/>
</dbReference>
<evidence type="ECO:0000256" key="1">
    <source>
        <dbReference type="PROSITE-ProRule" id="PRU00339"/>
    </source>
</evidence>
<feature type="repeat" description="TPR" evidence="1">
    <location>
        <begin position="123"/>
        <end position="156"/>
    </location>
</feature>
<evidence type="ECO:0000313" key="2">
    <source>
        <dbReference type="EMBL" id="VFU45040.1"/>
    </source>
</evidence>
<dbReference type="Pfam" id="PF13181">
    <property type="entry name" value="TPR_8"/>
    <property type="match status" value="1"/>
</dbReference>
<sequence>MISLQSGGRPAAFSSARDDAVGGFQLQLEPSASSSATLIQLHFKGRDSHHEVVNEDAHLELAHKLYKSGNYKQALEHSSTVYERSPQRTDNLLLLGAIYYQLQDYDMCIAKNEEALRLQPRFAECYGNMANAWKEKGDIDLAIRYYLVSIELRPNFADAWSNLASAYMRKGRLDEASQCCRQALALNPLLVDAHSNLGNLMKAQGLMQEAYSCYLEALRIQPNFAIAWSNLAGLFMESGDLNRALQYYKL</sequence>
<proteinExistence type="predicted"/>
<organism evidence="2">
    <name type="scientific">Salix viminalis</name>
    <name type="common">Common osier</name>
    <name type="synonym">Basket willow</name>
    <dbReference type="NCBI Taxonomy" id="40686"/>
    <lineage>
        <taxon>Eukaryota</taxon>
        <taxon>Viridiplantae</taxon>
        <taxon>Streptophyta</taxon>
        <taxon>Embryophyta</taxon>
        <taxon>Tracheophyta</taxon>
        <taxon>Spermatophyta</taxon>
        <taxon>Magnoliopsida</taxon>
        <taxon>eudicotyledons</taxon>
        <taxon>Gunneridae</taxon>
        <taxon>Pentapetalae</taxon>
        <taxon>rosids</taxon>
        <taxon>fabids</taxon>
        <taxon>Malpighiales</taxon>
        <taxon>Salicaceae</taxon>
        <taxon>Saliceae</taxon>
        <taxon>Salix</taxon>
    </lineage>
</organism>
<dbReference type="SMART" id="SM00028">
    <property type="entry name" value="TPR"/>
    <property type="match status" value="5"/>
</dbReference>
<dbReference type="InterPro" id="IPR019734">
    <property type="entry name" value="TPR_rpt"/>
</dbReference>
<protein>
    <submittedName>
        <fullName evidence="2">Uncharacterized protein</fullName>
    </submittedName>
</protein>
<dbReference type="FunFam" id="1.25.40.10:FF:000181">
    <property type="entry name" value="probable UDP-N-acetylglucosamine--peptide N-acetylglucosaminyltransferase SEC"/>
    <property type="match status" value="1"/>
</dbReference>
<dbReference type="PROSITE" id="PS50005">
    <property type="entry name" value="TPR"/>
    <property type="match status" value="4"/>
</dbReference>
<feature type="repeat" description="TPR" evidence="1">
    <location>
        <begin position="157"/>
        <end position="190"/>
    </location>
</feature>
<dbReference type="PROSITE" id="PS50293">
    <property type="entry name" value="TPR_REGION"/>
    <property type="match status" value="2"/>
</dbReference>
<dbReference type="InterPro" id="IPR037919">
    <property type="entry name" value="OGT"/>
</dbReference>
<feature type="repeat" description="TPR" evidence="1">
    <location>
        <begin position="191"/>
        <end position="224"/>
    </location>
</feature>
<dbReference type="GO" id="GO:0097363">
    <property type="term" value="F:protein O-acetylglucosaminyltransferase activity"/>
    <property type="evidence" value="ECO:0007669"/>
    <property type="project" value="TreeGrafter"/>
</dbReference>
<dbReference type="Pfam" id="PF00515">
    <property type="entry name" value="TPR_1"/>
    <property type="match status" value="1"/>
</dbReference>
<gene>
    <name evidence="2" type="ORF">SVIM_LOCUS280265</name>
</gene>